<keyword evidence="4" id="KW-1185">Reference proteome</keyword>
<feature type="transmembrane region" description="Helical" evidence="1">
    <location>
        <begin position="99"/>
        <end position="117"/>
    </location>
</feature>
<dbReference type="Pfam" id="PF03372">
    <property type="entry name" value="Exo_endo_phos"/>
    <property type="match status" value="1"/>
</dbReference>
<dbReference type="EMBL" id="FPAT01000011">
    <property type="protein sequence ID" value="SFT87467.1"/>
    <property type="molecule type" value="Genomic_DNA"/>
</dbReference>
<dbReference type="SUPFAM" id="SSF56219">
    <property type="entry name" value="DNase I-like"/>
    <property type="match status" value="1"/>
</dbReference>
<keyword evidence="1" id="KW-0812">Transmembrane</keyword>
<dbReference type="Proteomes" id="UP000199165">
    <property type="component" value="Unassembled WGS sequence"/>
</dbReference>
<evidence type="ECO:0000313" key="4">
    <source>
        <dbReference type="Proteomes" id="UP000199165"/>
    </source>
</evidence>
<dbReference type="AlphaFoldDB" id="A0A1I7BJY6"/>
<dbReference type="InterPro" id="IPR036691">
    <property type="entry name" value="Endo/exonu/phosph_ase_sf"/>
</dbReference>
<dbReference type="InterPro" id="IPR005135">
    <property type="entry name" value="Endo/exonuclease/phosphatase"/>
</dbReference>
<sequence>MWPHDVPPRRFPGALSFFKARHVRLSGMARRPARHALDADRTTHSRGAAPSVPGPLSALFRPWRARDTVVACFAAGISALLLCHRLLPNPMGIGTLVDSFAPWLGAAVPLVALPALLSRCRASVLLLVPALIWGLIFGTAVPANDRNAAGGVGVVTQNLYASNSDPKATLRDLSRADADLVGLQEITSRTRSVATEALRERYPHHVTMGTVGLWSRYRLSDVRAVDLGLGWTRAVRAVAHAPQGELAVYVAHLPSLRPDSVERRDQGLRKLATAVAGEAVEDVVLLGDLNTATTDRALRSLTRWLPNVAGEATAGFGFTWPDAFPAVRLDHVLSRGVRVADAEVVDTRGSDHRAVRATLHG</sequence>
<keyword evidence="1" id="KW-0472">Membrane</keyword>
<feature type="domain" description="Endonuclease/exonuclease/phosphatase" evidence="2">
    <location>
        <begin position="156"/>
        <end position="352"/>
    </location>
</feature>
<dbReference type="STRING" id="995060.SAMN04487904_111138"/>
<evidence type="ECO:0000313" key="3">
    <source>
        <dbReference type="EMBL" id="SFT87467.1"/>
    </source>
</evidence>
<dbReference type="Gene3D" id="3.60.10.10">
    <property type="entry name" value="Endonuclease/exonuclease/phosphatase"/>
    <property type="match status" value="1"/>
</dbReference>
<feature type="transmembrane region" description="Helical" evidence="1">
    <location>
        <begin position="68"/>
        <end position="87"/>
    </location>
</feature>
<keyword evidence="1" id="KW-1133">Transmembrane helix</keyword>
<dbReference type="GO" id="GO:0003824">
    <property type="term" value="F:catalytic activity"/>
    <property type="evidence" value="ECO:0007669"/>
    <property type="project" value="InterPro"/>
</dbReference>
<protein>
    <submittedName>
        <fullName evidence="3">Vancomycin resistance protein VanJ</fullName>
    </submittedName>
</protein>
<proteinExistence type="predicted"/>
<evidence type="ECO:0000259" key="2">
    <source>
        <dbReference type="Pfam" id="PF03372"/>
    </source>
</evidence>
<evidence type="ECO:0000256" key="1">
    <source>
        <dbReference type="SAM" id="Phobius"/>
    </source>
</evidence>
<name>A0A1I7BJY6_9ACTN</name>
<reference evidence="4" key="1">
    <citation type="submission" date="2016-10" db="EMBL/GenBank/DDBJ databases">
        <authorList>
            <person name="Varghese N."/>
            <person name="Submissions S."/>
        </authorList>
    </citation>
    <scope>NUCLEOTIDE SEQUENCE [LARGE SCALE GENOMIC DNA]</scope>
    <source>
        <strain evidence="4">DSM 45501</strain>
    </source>
</reference>
<feature type="transmembrane region" description="Helical" evidence="1">
    <location>
        <begin position="124"/>
        <end position="143"/>
    </location>
</feature>
<gene>
    <name evidence="3" type="ORF">SAMN04487904_111138</name>
</gene>
<organism evidence="3 4">
    <name type="scientific">Actinopolyspora righensis</name>
    <dbReference type="NCBI Taxonomy" id="995060"/>
    <lineage>
        <taxon>Bacteria</taxon>
        <taxon>Bacillati</taxon>
        <taxon>Actinomycetota</taxon>
        <taxon>Actinomycetes</taxon>
        <taxon>Actinopolysporales</taxon>
        <taxon>Actinopolysporaceae</taxon>
        <taxon>Actinopolyspora</taxon>
        <taxon>Actinopolyspora alba group</taxon>
    </lineage>
</organism>
<accession>A0A1I7BJY6</accession>